<feature type="transmembrane region" description="Helical" evidence="7">
    <location>
        <begin position="216"/>
        <end position="238"/>
    </location>
</feature>
<evidence type="ECO:0000256" key="1">
    <source>
        <dbReference type="ARBA" id="ARBA00004651"/>
    </source>
</evidence>
<protein>
    <submittedName>
        <fullName evidence="9">ABC transporter permease</fullName>
    </submittedName>
</protein>
<evidence type="ECO:0000256" key="2">
    <source>
        <dbReference type="ARBA" id="ARBA00022448"/>
    </source>
</evidence>
<evidence type="ECO:0000256" key="7">
    <source>
        <dbReference type="RuleBase" id="RU363032"/>
    </source>
</evidence>
<gene>
    <name evidence="9" type="ORF">DQX05_27135</name>
</gene>
<dbReference type="EMBL" id="QYZD01000044">
    <property type="protein sequence ID" value="RJG17910.1"/>
    <property type="molecule type" value="Genomic_DNA"/>
</dbReference>
<evidence type="ECO:0000256" key="3">
    <source>
        <dbReference type="ARBA" id="ARBA00022475"/>
    </source>
</evidence>
<dbReference type="PANTHER" id="PTHR43386">
    <property type="entry name" value="OLIGOPEPTIDE TRANSPORT SYSTEM PERMEASE PROTEIN APPC"/>
    <property type="match status" value="1"/>
</dbReference>
<evidence type="ECO:0000256" key="6">
    <source>
        <dbReference type="ARBA" id="ARBA00023136"/>
    </source>
</evidence>
<dbReference type="GO" id="GO:0055085">
    <property type="term" value="P:transmembrane transport"/>
    <property type="evidence" value="ECO:0007669"/>
    <property type="project" value="InterPro"/>
</dbReference>
<dbReference type="RefSeq" id="WP_119796413.1">
    <property type="nucleotide sequence ID" value="NZ_CP160395.1"/>
</dbReference>
<evidence type="ECO:0000313" key="10">
    <source>
        <dbReference type="Proteomes" id="UP000266177"/>
    </source>
</evidence>
<keyword evidence="4 7" id="KW-0812">Transmembrane</keyword>
<dbReference type="AlphaFoldDB" id="A0A3A3G9W8"/>
<dbReference type="InterPro" id="IPR000515">
    <property type="entry name" value="MetI-like"/>
</dbReference>
<dbReference type="SUPFAM" id="SSF161098">
    <property type="entry name" value="MetI-like"/>
    <property type="match status" value="1"/>
</dbReference>
<keyword evidence="6 7" id="KW-0472">Membrane</keyword>
<reference evidence="9 10" key="1">
    <citation type="submission" date="2018-09" db="EMBL/GenBank/DDBJ databases">
        <title>Paenibacillus SK2017-BO5.</title>
        <authorList>
            <person name="Piskunova J.V."/>
            <person name="Dubiley S.A."/>
            <person name="Severinov K.V."/>
        </authorList>
    </citation>
    <scope>NUCLEOTIDE SEQUENCE [LARGE SCALE GENOMIC DNA]</scope>
    <source>
        <strain evidence="9 10">BO5</strain>
    </source>
</reference>
<proteinExistence type="inferred from homology"/>
<comment type="similarity">
    <text evidence="7">Belongs to the binding-protein-dependent transport system permease family.</text>
</comment>
<dbReference type="Pfam" id="PF00528">
    <property type="entry name" value="BPD_transp_1"/>
    <property type="match status" value="1"/>
</dbReference>
<feature type="transmembrane region" description="Helical" evidence="7">
    <location>
        <begin position="35"/>
        <end position="56"/>
    </location>
</feature>
<feature type="transmembrane region" description="Helical" evidence="7">
    <location>
        <begin position="135"/>
        <end position="154"/>
    </location>
</feature>
<keyword evidence="5 7" id="KW-1133">Transmembrane helix</keyword>
<dbReference type="InterPro" id="IPR035906">
    <property type="entry name" value="MetI-like_sf"/>
</dbReference>
<dbReference type="NCBIfam" id="NF045476">
    <property type="entry name" value="Opp4C"/>
    <property type="match status" value="1"/>
</dbReference>
<dbReference type="Pfam" id="PF12911">
    <property type="entry name" value="OppC_N"/>
    <property type="match status" value="1"/>
</dbReference>
<feature type="domain" description="ABC transmembrane type-1" evidence="8">
    <location>
        <begin position="96"/>
        <end position="294"/>
    </location>
</feature>
<dbReference type="InterPro" id="IPR025966">
    <property type="entry name" value="OppC_N"/>
</dbReference>
<dbReference type="PANTHER" id="PTHR43386:SF1">
    <property type="entry name" value="D,D-DIPEPTIDE TRANSPORT SYSTEM PERMEASE PROTEIN DDPC-RELATED"/>
    <property type="match status" value="1"/>
</dbReference>
<dbReference type="GO" id="GO:0005886">
    <property type="term" value="C:plasma membrane"/>
    <property type="evidence" value="ECO:0007669"/>
    <property type="project" value="UniProtKB-SubCell"/>
</dbReference>
<dbReference type="Gene3D" id="1.10.3720.10">
    <property type="entry name" value="MetI-like"/>
    <property type="match status" value="1"/>
</dbReference>
<evidence type="ECO:0000313" key="9">
    <source>
        <dbReference type="EMBL" id="RJG17910.1"/>
    </source>
</evidence>
<dbReference type="InterPro" id="IPR053523">
    <property type="entry name" value="Oligopeptide_permease_AppC"/>
</dbReference>
<accession>A0A3A3G9W8</accession>
<comment type="subcellular location">
    <subcellularLocation>
        <location evidence="1 7">Cell membrane</location>
        <topology evidence="1 7">Multi-pass membrane protein</topology>
    </subcellularLocation>
</comment>
<dbReference type="PROSITE" id="PS50928">
    <property type="entry name" value="ABC_TM1"/>
    <property type="match status" value="1"/>
</dbReference>
<evidence type="ECO:0000256" key="5">
    <source>
        <dbReference type="ARBA" id="ARBA00022989"/>
    </source>
</evidence>
<feature type="transmembrane region" description="Helical" evidence="7">
    <location>
        <begin position="166"/>
        <end position="185"/>
    </location>
</feature>
<sequence length="307" mass="33816">MSQTVAESVKGANVRQANPASPWKLAFKQLLKNKFAVTGAIVVVLMFIVCFLGPVVSPYSLETMNIRNGNKPPNASHWLGTDNLGRDILLRVMLAGRVSLLVGLVAMAISVTLGSLMGALAGYYRGWVDSVIMRLADIMMSIPSLPLLIILGAILSDMKVPPAQRIYLVMFLLGFMAWPNLSRLVRGQILMLREQEFMQAAEVLGLRDRRKIFRHLLPNTVPIIIVVATLLVGSSILYESVLSYLGLGVVPPTPSWGNMISAANNMIEFKKRPWLWIPPGVCIFLTVIAINIIGDALRDVLDPKMKR</sequence>
<name>A0A3A3G9W8_PANTH</name>
<keyword evidence="2 7" id="KW-0813">Transport</keyword>
<dbReference type="Proteomes" id="UP000266177">
    <property type="component" value="Unassembled WGS sequence"/>
</dbReference>
<dbReference type="CDD" id="cd06261">
    <property type="entry name" value="TM_PBP2"/>
    <property type="match status" value="1"/>
</dbReference>
<dbReference type="InterPro" id="IPR050366">
    <property type="entry name" value="BP-dependent_transpt_permease"/>
</dbReference>
<organism evidence="9 10">
    <name type="scientific">Paenibacillus thiaminolyticus</name>
    <name type="common">Bacillus thiaminolyticus</name>
    <dbReference type="NCBI Taxonomy" id="49283"/>
    <lineage>
        <taxon>Bacteria</taxon>
        <taxon>Bacillati</taxon>
        <taxon>Bacillota</taxon>
        <taxon>Bacilli</taxon>
        <taxon>Bacillales</taxon>
        <taxon>Paenibacillaceae</taxon>
        <taxon>Paenibacillus</taxon>
    </lineage>
</organism>
<evidence type="ECO:0000259" key="8">
    <source>
        <dbReference type="PROSITE" id="PS50928"/>
    </source>
</evidence>
<feature type="transmembrane region" description="Helical" evidence="7">
    <location>
        <begin position="274"/>
        <end position="297"/>
    </location>
</feature>
<keyword evidence="3" id="KW-1003">Cell membrane</keyword>
<evidence type="ECO:0000256" key="4">
    <source>
        <dbReference type="ARBA" id="ARBA00022692"/>
    </source>
</evidence>
<comment type="caution">
    <text evidence="9">The sequence shown here is derived from an EMBL/GenBank/DDBJ whole genome shotgun (WGS) entry which is preliminary data.</text>
</comment>
<feature type="transmembrane region" description="Helical" evidence="7">
    <location>
        <begin position="100"/>
        <end position="123"/>
    </location>
</feature>
<dbReference type="OrthoDB" id="9797472at2"/>